<dbReference type="Gene3D" id="3.30.70.1320">
    <property type="entry name" value="Multidrug efflux transporter AcrB pore domain like"/>
    <property type="match status" value="1"/>
</dbReference>
<evidence type="ECO:0000256" key="4">
    <source>
        <dbReference type="ARBA" id="ARBA00022475"/>
    </source>
</evidence>
<dbReference type="SUPFAM" id="SSF82693">
    <property type="entry name" value="Multidrug efflux transporter AcrB pore domain, PN1, PN2, PC1 and PC2 subdomains"/>
    <property type="match status" value="2"/>
</dbReference>
<keyword evidence="3" id="KW-0813">Transport</keyword>
<evidence type="ECO:0000256" key="8">
    <source>
        <dbReference type="SAM" id="Phobius"/>
    </source>
</evidence>
<protein>
    <submittedName>
        <fullName evidence="9">Acriflavin resistance protein</fullName>
    </submittedName>
</protein>
<keyword evidence="5 8" id="KW-0812">Transmembrane</keyword>
<feature type="transmembrane region" description="Helical" evidence="8">
    <location>
        <begin position="993"/>
        <end position="1016"/>
    </location>
</feature>
<feature type="transmembrane region" description="Helical" evidence="8">
    <location>
        <begin position="885"/>
        <end position="907"/>
    </location>
</feature>
<dbReference type="InterPro" id="IPR004763">
    <property type="entry name" value="CusA-like"/>
</dbReference>
<feature type="transmembrane region" description="Helical" evidence="8">
    <location>
        <begin position="961"/>
        <end position="981"/>
    </location>
</feature>
<evidence type="ECO:0000313" key="10">
    <source>
        <dbReference type="Proteomes" id="UP000237819"/>
    </source>
</evidence>
<dbReference type="GO" id="GO:0042910">
    <property type="term" value="F:xenobiotic transmembrane transporter activity"/>
    <property type="evidence" value="ECO:0007669"/>
    <property type="project" value="TreeGrafter"/>
</dbReference>
<evidence type="ECO:0000256" key="6">
    <source>
        <dbReference type="ARBA" id="ARBA00022989"/>
    </source>
</evidence>
<feature type="transmembrane region" description="Helical" evidence="8">
    <location>
        <begin position="360"/>
        <end position="378"/>
    </location>
</feature>
<dbReference type="EMBL" id="PUHZ01000007">
    <property type="protein sequence ID" value="PQO46960.1"/>
    <property type="molecule type" value="Genomic_DNA"/>
</dbReference>
<sequence length="1034" mass="111381">MARLIRFSLDFRLGVLFLAAMLILAGGYAVQQSPWDVFPEFAPPQIVVQTEAPGLSAEEVEQLVTIPVESAVNGVSRIKTLRSSSVPGLSVVTAIFAEDADILDVRQLVSERLSEVATQLPAIVGAPRMTPLAASTSRLLMVGLTSDVVSPMELRTIADWTFRRRLQSVQGVAHVEVFGGEVKQYQVLVDPLKLRRYQTTLDEVTLAAQNATGFGGAGYLETDNQRLTIQQRTKIDSPEDLAAVPVTIEEGVPISLGNLAEVTIGAADKPGDATINGKPGVLLLIHKQPSFNTLAVSNDVQQAVAELELSLPTGVELHPVLFRQAAFIERAIGNLSTAILIGCVLVVLILIAFLFEWRTVVISLTAIPLSLLGAILVLRGMGISLNAMTLGGLAIALGEVVDDAIVDVENVVRRLRENAGNGSPRSALQVVLDASLEVRSAVVYASFIVVLIFVPVFFMGGLAGTFFWPLGLAYISAILVSLLVALVITPAMCLVMLGNVSAPQQRDPLLVRALVAIYERILPLFLKFRWGTIAGSCLLLAAAIAVIPFLGGEFLPDFRESNFVVFMAGKPDESLPEARRVGGRVADRLQEIPGVLSVAQQLGRADLSEDTWGPNISEIWVVIDDDADYDEVLEEIRESVEQVPGHAFQVKQFLRERIDEVITGSTADLVVRIVGPDLSVLRQNAQAVSDVMENIDGVADLQVEQQVDVPQIQVLLRPREIARYGFSVGQLNQDIQTLLRGTVVGQVYEQDRVFDVIVRATPEARSSPEMLGQLYVDSLTGEAIPLNAVAGIHLINGPNAINREQASRRMLVTCNVEGRDIASVMQEVQSRLQTVQTGLPAGYRLEFGGEYEARSEAQQRLLVLSAVALVGIFVLLYVDLRSAKLALLVMVSVPLACVGGLVSVLLAGGDISLGSLVGFVTVFGVAIRNGILLISHYQHLQHDEGMAFGPELIMRGAAERLAPILMTASSTALALLPLILFGNLPGHEIEYPMAIVIVGGLISSTFLTLILLPVLYERFGKTAALESSEEIVEA</sequence>
<feature type="transmembrane region" description="Helical" evidence="8">
    <location>
        <begin position="331"/>
        <end position="353"/>
    </location>
</feature>
<dbReference type="Proteomes" id="UP000237819">
    <property type="component" value="Unassembled WGS sequence"/>
</dbReference>
<dbReference type="AlphaFoldDB" id="A0A2S8GRB1"/>
<feature type="transmembrane region" description="Helical" evidence="8">
    <location>
        <begin position="533"/>
        <end position="551"/>
    </location>
</feature>
<feature type="transmembrane region" description="Helical" evidence="8">
    <location>
        <begin position="472"/>
        <end position="497"/>
    </location>
</feature>
<keyword evidence="6 8" id="KW-1133">Transmembrane helix</keyword>
<evidence type="ECO:0000256" key="2">
    <source>
        <dbReference type="ARBA" id="ARBA00010942"/>
    </source>
</evidence>
<evidence type="ECO:0000256" key="1">
    <source>
        <dbReference type="ARBA" id="ARBA00004651"/>
    </source>
</evidence>
<comment type="subcellular location">
    <subcellularLocation>
        <location evidence="1">Cell membrane</location>
        <topology evidence="1">Multi-pass membrane protein</topology>
    </subcellularLocation>
</comment>
<comment type="similarity">
    <text evidence="2">Belongs to the resistance-nodulation-cell division (RND) (TC 2.A.6) family.</text>
</comment>
<dbReference type="Pfam" id="PF00873">
    <property type="entry name" value="ACR_tran"/>
    <property type="match status" value="1"/>
</dbReference>
<organism evidence="9 10">
    <name type="scientific">Blastopirellula marina</name>
    <dbReference type="NCBI Taxonomy" id="124"/>
    <lineage>
        <taxon>Bacteria</taxon>
        <taxon>Pseudomonadati</taxon>
        <taxon>Planctomycetota</taxon>
        <taxon>Planctomycetia</taxon>
        <taxon>Pirellulales</taxon>
        <taxon>Pirellulaceae</taxon>
        <taxon>Blastopirellula</taxon>
    </lineage>
</organism>
<dbReference type="PANTHER" id="PTHR32063:SF4">
    <property type="entry name" value="SLR6043 PROTEIN"/>
    <property type="match status" value="1"/>
</dbReference>
<gene>
    <name evidence="9" type="ORF">C5Y93_06665</name>
</gene>
<keyword evidence="4" id="KW-1003">Cell membrane</keyword>
<dbReference type="Gene3D" id="1.20.1640.10">
    <property type="entry name" value="Multidrug efflux transporter AcrB transmembrane domain"/>
    <property type="match status" value="2"/>
</dbReference>
<feature type="transmembrane region" description="Helical" evidence="8">
    <location>
        <begin position="913"/>
        <end position="934"/>
    </location>
</feature>
<reference evidence="9 10" key="1">
    <citation type="submission" date="2018-02" db="EMBL/GenBank/DDBJ databases">
        <title>Comparative genomes isolates from brazilian mangrove.</title>
        <authorList>
            <person name="Araujo J.E."/>
            <person name="Taketani R.G."/>
            <person name="Silva M.C.P."/>
            <person name="Loureco M.V."/>
            <person name="Andreote F.D."/>
        </authorList>
    </citation>
    <scope>NUCLEOTIDE SEQUENCE [LARGE SCALE GENOMIC DNA]</scope>
    <source>
        <strain evidence="9 10">Nap-Phe MGV</strain>
    </source>
</reference>
<dbReference type="SUPFAM" id="SSF82866">
    <property type="entry name" value="Multidrug efflux transporter AcrB transmembrane domain"/>
    <property type="match status" value="2"/>
</dbReference>
<evidence type="ECO:0000256" key="5">
    <source>
        <dbReference type="ARBA" id="ARBA00022692"/>
    </source>
</evidence>
<dbReference type="OrthoDB" id="9798415at2"/>
<feature type="transmembrane region" description="Helical" evidence="8">
    <location>
        <begin position="509"/>
        <end position="526"/>
    </location>
</feature>
<feature type="transmembrane region" description="Helical" evidence="8">
    <location>
        <begin position="861"/>
        <end position="878"/>
    </location>
</feature>
<evidence type="ECO:0000256" key="3">
    <source>
        <dbReference type="ARBA" id="ARBA00022448"/>
    </source>
</evidence>
<keyword evidence="7 8" id="KW-0472">Membrane</keyword>
<comment type="caution">
    <text evidence="9">The sequence shown here is derived from an EMBL/GenBank/DDBJ whole genome shotgun (WGS) entry which is preliminary data.</text>
</comment>
<dbReference type="NCBIfam" id="TIGR00914">
    <property type="entry name" value="2A0601"/>
    <property type="match status" value="1"/>
</dbReference>
<dbReference type="InterPro" id="IPR027463">
    <property type="entry name" value="AcrB_DN_DC_subdom"/>
</dbReference>
<dbReference type="SUPFAM" id="SSF82714">
    <property type="entry name" value="Multidrug efflux transporter AcrB TolC docking domain, DN and DC subdomains"/>
    <property type="match status" value="2"/>
</dbReference>
<accession>A0A2S8GRB1</accession>
<proteinExistence type="inferred from homology"/>
<dbReference type="PRINTS" id="PR00702">
    <property type="entry name" value="ACRIFLAVINRP"/>
</dbReference>
<name>A0A2S8GRB1_9BACT</name>
<feature type="transmembrane region" description="Helical" evidence="8">
    <location>
        <begin position="441"/>
        <end position="460"/>
    </location>
</feature>
<dbReference type="PANTHER" id="PTHR32063">
    <property type="match status" value="1"/>
</dbReference>
<evidence type="ECO:0000313" key="9">
    <source>
        <dbReference type="EMBL" id="PQO46960.1"/>
    </source>
</evidence>
<dbReference type="Gene3D" id="3.30.70.1430">
    <property type="entry name" value="Multidrug efflux transporter AcrB pore domain"/>
    <property type="match status" value="2"/>
</dbReference>
<dbReference type="Gene3D" id="3.30.70.1440">
    <property type="entry name" value="Multidrug efflux transporter AcrB pore domain"/>
    <property type="match status" value="1"/>
</dbReference>
<dbReference type="GO" id="GO:0008324">
    <property type="term" value="F:monoatomic cation transmembrane transporter activity"/>
    <property type="evidence" value="ECO:0007669"/>
    <property type="project" value="InterPro"/>
</dbReference>
<evidence type="ECO:0000256" key="7">
    <source>
        <dbReference type="ARBA" id="ARBA00023136"/>
    </source>
</evidence>
<dbReference type="GO" id="GO:0005886">
    <property type="term" value="C:plasma membrane"/>
    <property type="evidence" value="ECO:0007669"/>
    <property type="project" value="UniProtKB-SubCell"/>
</dbReference>
<dbReference type="Gene3D" id="3.30.2090.10">
    <property type="entry name" value="Multidrug efflux transporter AcrB TolC docking domain, DN and DC subdomains"/>
    <property type="match status" value="2"/>
</dbReference>
<dbReference type="InterPro" id="IPR001036">
    <property type="entry name" value="Acrflvin-R"/>
</dbReference>